<feature type="transmembrane region" description="Helical" evidence="1">
    <location>
        <begin position="1196"/>
        <end position="1216"/>
    </location>
</feature>
<evidence type="ECO:0008006" key="5">
    <source>
        <dbReference type="Google" id="ProtNLM"/>
    </source>
</evidence>
<proteinExistence type="predicted"/>
<dbReference type="InterPro" id="IPR011050">
    <property type="entry name" value="Pectin_lyase_fold/virulence"/>
</dbReference>
<keyword evidence="1" id="KW-0812">Transmembrane</keyword>
<dbReference type="PANTHER" id="PTHR11319">
    <property type="entry name" value="G PROTEIN-COUPLED RECEPTOR-RELATED"/>
    <property type="match status" value="1"/>
</dbReference>
<dbReference type="PANTHER" id="PTHR11319:SF35">
    <property type="entry name" value="OUTER MEMBRANE PROTEIN PMPC-RELATED"/>
    <property type="match status" value="1"/>
</dbReference>
<feature type="transmembrane region" description="Helical" evidence="1">
    <location>
        <begin position="1119"/>
        <end position="1138"/>
    </location>
</feature>
<dbReference type="Gene3D" id="3.40.50.10140">
    <property type="entry name" value="Toll/interleukin-1 receptor homology (TIR) domain"/>
    <property type="match status" value="1"/>
</dbReference>
<keyword evidence="2" id="KW-0732">Signal</keyword>
<evidence type="ECO:0000256" key="1">
    <source>
        <dbReference type="SAM" id="Phobius"/>
    </source>
</evidence>
<evidence type="ECO:0000256" key="2">
    <source>
        <dbReference type="SAM" id="SignalP"/>
    </source>
</evidence>
<comment type="caution">
    <text evidence="3">The sequence shown here is derived from an EMBL/GenBank/DDBJ whole genome shotgun (WGS) entry which is preliminary data.</text>
</comment>
<keyword evidence="1" id="KW-0472">Membrane</keyword>
<gene>
    <name evidence="3" type="ORF">AB1Y20_014684</name>
</gene>
<keyword evidence="1" id="KW-1133">Transmembrane helix</keyword>
<sequence>MAGLRTFAILLLPHVGARVAHRSTSEAASPPTLPPTAGVCADPPAAFEPLLLPYTVIWGTECVDALVLSSEWLEPFRSSGGMASVCNSSVRDWLAATAAFSDLLLWSPSSWSSPVGEEQRIAYICPATCARAGVYVGGCEPPAPLVYEEAVHLNHTAVARTGEELRAHVRAASRIGGVEVQLLAGTVLRLNGTSIPIDGVNVTIWSDGGGAVLDADHLSSLFEVRNGGHLRLLALTLTNGLALTSGGCVSVSGGSAVIRGCTLLNSSALSGGALSVTNGRLQVVDSTLSACSAAWGGALAVNGEHSSAELSSSVVASTVSLRVGGAIFSSGGVTTVDGSTIAYCSSVINGGSLYVFSGGSFVTFTNNSTITHSSTIWGSGGVALMWTNTESVITFENATSIRYTRTGEAGALLLLNGVIRLLSGSIIENSTARTYGGHVYMWGGSFIAEDATLRGGSAESGGCIYLFASHSSSLVRLRDTVAEHHTASIHGGLIYVSGGDSLVEFVDSTLVHSSAAQDGGTIWMSSGIMVATATSILQSSAGQSGGVLTISGGTALISSGSKLLGSNAFRYGGAVSISGGSVTLNSSQIRDSSTSDDGGAIASTGGLVLVTKSIISDSFCEWLGAAFRMRGGVVNVKNSKITRSTGSWGGAVSIAGGTMTISDNSLVVDSIATLHGGTFHITGGTVQVMGDSAIVNSTSNERGGLIYMSAGTIRITSSLVEQCKSNSREGSVLYARSEDFGGLDTLVVFTFVHLVQCEGPLLVGGTSEQVVLRRLTFSAPQQCVLPASLVNEKQCGETFVNFETNEEESVCDSTLPGACTTTLVPGTTLHSHSCDCPWPEIIDDTFGDPLLAPYTKSGCIQPLALSGISVISTRVVVALTKPTPKTQSLNVTLHIVGTDVSRVVNWTVSPPQTNRSWFHFPFEQGQVAASTLSDGGIDVPVPLVLSAHNLQEQATPYEQRVPISVFSEIAGVSRTMHLEILLSMEDVDAGQVIFSQRSRSHAFRAHRLELAAWMERAEEKRYFLRTSLDVECHTPAHDDILTVAYVLIALWPIGSVMLFAVLAYRARLRLKLRVYDKFVHSIRFLHGDFKPDFYYWASVELAQRCALTGWILLVDAEYSFYRVALAQAIALVMLAMSMMLQPYRNQEDNLFLSASKGLLVIAYTCCSYIKVIDDVKEASDEEVASIVFGYTSPDPVIVILVITASLVAFILLCAVFHRAKVERGMQLLRLQDDSLPELMLLPGQRWMLFLSHVWSTGQDQVATIKRQLQRMLPGITIFLDVDDLTDLGQLEQYVHESCSILLFISSGYFLSRNCQREITATLKKSKPRIHVFEPHPGKGVAHSRTLPAENVLQSYTLNSSASNNGLFHGIE</sequence>
<protein>
    <recommendedName>
        <fullName evidence="5">TIR domain-containing protein</fullName>
    </recommendedName>
</protein>
<organism evidence="3 4">
    <name type="scientific">Prymnesium parvum</name>
    <name type="common">Toxic golden alga</name>
    <dbReference type="NCBI Taxonomy" id="97485"/>
    <lineage>
        <taxon>Eukaryota</taxon>
        <taxon>Haptista</taxon>
        <taxon>Haptophyta</taxon>
        <taxon>Prymnesiophyceae</taxon>
        <taxon>Prymnesiales</taxon>
        <taxon>Prymnesiaceae</taxon>
        <taxon>Prymnesium</taxon>
    </lineage>
</organism>
<feature type="signal peptide" evidence="2">
    <location>
        <begin position="1"/>
        <end position="17"/>
    </location>
</feature>
<dbReference type="SUPFAM" id="SSF52200">
    <property type="entry name" value="Toll/Interleukin receptor TIR domain"/>
    <property type="match status" value="1"/>
</dbReference>
<dbReference type="InterPro" id="IPR035897">
    <property type="entry name" value="Toll_tir_struct_dom_sf"/>
</dbReference>
<evidence type="ECO:0000313" key="3">
    <source>
        <dbReference type="EMBL" id="KAL1496055.1"/>
    </source>
</evidence>
<feature type="chain" id="PRO_5044296178" description="TIR domain-containing protein" evidence="2">
    <location>
        <begin position="18"/>
        <end position="1371"/>
    </location>
</feature>
<dbReference type="SUPFAM" id="SSF51126">
    <property type="entry name" value="Pectin lyase-like"/>
    <property type="match status" value="2"/>
</dbReference>
<dbReference type="Proteomes" id="UP001515480">
    <property type="component" value="Unassembled WGS sequence"/>
</dbReference>
<name>A0AB34IEV8_PRYPA</name>
<keyword evidence="4" id="KW-1185">Reference proteome</keyword>
<evidence type="ECO:0000313" key="4">
    <source>
        <dbReference type="Proteomes" id="UP001515480"/>
    </source>
</evidence>
<feature type="transmembrane region" description="Helical" evidence="1">
    <location>
        <begin position="1043"/>
        <end position="1064"/>
    </location>
</feature>
<reference evidence="3 4" key="1">
    <citation type="journal article" date="2024" name="Science">
        <title>Giant polyketide synthase enzymes in the biosynthesis of giant marine polyether toxins.</title>
        <authorList>
            <person name="Fallon T.R."/>
            <person name="Shende V.V."/>
            <person name="Wierzbicki I.H."/>
            <person name="Pendleton A.L."/>
            <person name="Watervoot N.F."/>
            <person name="Auber R.P."/>
            <person name="Gonzalez D.J."/>
            <person name="Wisecaver J.H."/>
            <person name="Moore B.S."/>
        </authorList>
    </citation>
    <scope>NUCLEOTIDE SEQUENCE [LARGE SCALE GENOMIC DNA]</scope>
    <source>
        <strain evidence="3 4">12B1</strain>
    </source>
</reference>
<accession>A0AB34IEV8</accession>
<dbReference type="EMBL" id="JBGBPQ010000030">
    <property type="protein sequence ID" value="KAL1496055.1"/>
    <property type="molecule type" value="Genomic_DNA"/>
</dbReference>